<dbReference type="SUPFAM" id="SSF53955">
    <property type="entry name" value="Lysozyme-like"/>
    <property type="match status" value="1"/>
</dbReference>
<dbReference type="Proteomes" id="UP000054683">
    <property type="component" value="Unassembled WGS sequence"/>
</dbReference>
<reference evidence="1 2" key="1">
    <citation type="submission" date="2016-01" db="EMBL/GenBank/DDBJ databases">
        <authorList>
            <person name="Oliw E.H."/>
        </authorList>
    </citation>
    <scope>NUCLEOTIDE SEQUENCE [LARGE SCALE GENOMIC DNA]</scope>
    <source>
        <strain evidence="1">LMG 27134</strain>
    </source>
</reference>
<dbReference type="Pfam" id="PF05954">
    <property type="entry name" value="Phage_GPD"/>
    <property type="match status" value="1"/>
</dbReference>
<dbReference type="NCBIfam" id="TIGR01646">
    <property type="entry name" value="vgr_GE"/>
    <property type="match status" value="1"/>
</dbReference>
<organism evidence="1 2">
    <name type="scientific">Caballeronia udeis</name>
    <dbReference type="NCBI Taxonomy" id="1232866"/>
    <lineage>
        <taxon>Bacteria</taxon>
        <taxon>Pseudomonadati</taxon>
        <taxon>Pseudomonadota</taxon>
        <taxon>Betaproteobacteria</taxon>
        <taxon>Burkholderiales</taxon>
        <taxon>Burkholderiaceae</taxon>
        <taxon>Caballeronia</taxon>
    </lineage>
</organism>
<dbReference type="InterPro" id="IPR023346">
    <property type="entry name" value="Lysozyme-like_dom_sf"/>
</dbReference>
<dbReference type="Gene3D" id="1.10.530.10">
    <property type="match status" value="1"/>
</dbReference>
<gene>
    <name evidence="1" type="ORF">AWB69_04520</name>
</gene>
<dbReference type="Gene3D" id="2.30.110.50">
    <property type="match status" value="1"/>
</dbReference>
<dbReference type="RefSeq" id="WP_062088695.1">
    <property type="nucleotide sequence ID" value="NZ_FCOK02000032.1"/>
</dbReference>
<accession>A0A158HJZ6</accession>
<dbReference type="Gene3D" id="4.10.220.110">
    <property type="match status" value="1"/>
</dbReference>
<protein>
    <submittedName>
        <fullName evidence="1">Rhs element Vgr protein</fullName>
    </submittedName>
</protein>
<evidence type="ECO:0000313" key="1">
    <source>
        <dbReference type="EMBL" id="SAL44705.1"/>
    </source>
</evidence>
<dbReference type="InterPro" id="IPR006533">
    <property type="entry name" value="T6SS_Vgr_RhsGE"/>
</dbReference>
<sequence>MGIMVLPTQAYSLRISKQPAAFSVLSFGGQEDISKPYWLVIEFTCARAGLPIADVLGKRAKFSVEPVDPNAGLAAELAARLVKPPERLISGVITEFDELSSSADETRYSVKLEARLSDLGSEVASRLFQNQTVPAVIESTLRHYGYTAVDFKFQLRAEYETHEYITQYAESALAFIQRIAAEEGIWFRFEQTPEHEVIVFGDDLDAYARDPKLSAPYREEGGFASRGADSVMTLVERRKRVVQSITVDDYNHRTAGVALLTKVNTARDDETTVGNQYRWGEHYTTPETGKRVATLRHQAELAQQVIFEGTGNVIGMTPGAVFRFTNRELGNAEHGLPTVNAPYSTGFALVRHRMEYPRGQKLAFFSLYMHLQSVEEYEKDSALKKPAYWDLAYEILDSAVDRPEANANTGIAAPEQQVGLRVRAAPRRGQILAILPQGTRLRIGEKKEKDLWGKIVEIESGGEVYPPQAGAYVADDAKTGWIFLGKEHGKPVVKQVLSDAQLDRVVILPKPFPINAGDLIGHLGQYDLLSPPTAGNRMVHIEVLCDEEIESYLKQSRTYVDQHAKDEDHTIVRVDKQVKLYKKMDQEGISAPETGVVQIYPVSVLAAAKKEDQAQETVAGSDGRKAHWWMIDSADVRHAPIEGWVRETNHAGGRVTLEAPHQWVDFKTLEEAHDPTHTMFASAQGWIDYKLDAPVPEVAALAKLSPAANEIYRAAYPTGSGAQAADELRKASKNKWRQLILSRLIVRHESEWANPTKWDSLFAQVEERTAHDPALDEEKKRIAKLVWWSDVEAGKIEGFPSSPEVFHIHPIGLLGNFVGKPGYFCRECRVDLMVTSDMMREIFPTISPDNANGFAPELNIAFEKYEINTCHRVAHFFGQCAVECGGFTAFAESLYYKDGSRLWRTYHSALVRGLHRLHPAWSEAQMEKYSKTELVKNDQGLGLVLFGDSDQPDVDYRGRGLLHLTWMENYRKYKSHSGIDIVKDPLSVQFDKHIATDSSTWYWSQWGINAVADENKIVKVTAKINPALKDIGRRKEAVKAAFRVINKESQLCKQRWESTLDQVHGW</sequence>
<evidence type="ECO:0000313" key="2">
    <source>
        <dbReference type="Proteomes" id="UP000054683"/>
    </source>
</evidence>
<proteinExistence type="predicted"/>
<name>A0A158HJZ6_9BURK</name>
<dbReference type="AlphaFoldDB" id="A0A158HJZ6"/>
<dbReference type="SUPFAM" id="SSF69279">
    <property type="entry name" value="Phage tail proteins"/>
    <property type="match status" value="2"/>
</dbReference>
<dbReference type="Gene3D" id="3.55.50.10">
    <property type="entry name" value="Baseplate protein-like domains"/>
    <property type="match status" value="1"/>
</dbReference>
<dbReference type="EMBL" id="FCOK02000032">
    <property type="protein sequence ID" value="SAL44705.1"/>
    <property type="molecule type" value="Genomic_DNA"/>
</dbReference>